<organism evidence="2 3">
    <name type="scientific">Candidatus Onthomorpha intestinigallinarum</name>
    <dbReference type="NCBI Taxonomy" id="2840880"/>
    <lineage>
        <taxon>Bacteria</taxon>
        <taxon>Pseudomonadati</taxon>
        <taxon>Bacteroidota</taxon>
        <taxon>Bacteroidia</taxon>
        <taxon>Bacteroidales</taxon>
        <taxon>Candidatus Onthomorpha</taxon>
    </lineage>
</organism>
<sequence>MKKLFSFLAVSVLCSVAIFAQDVNGKYILDKENSNITKYISETADSNGTELATVLILDDKTRDDVSSFLYDKAVPTELVIKNDKMTFVFPDKTEVSSNIEINKESKNPSLTVLDEKGSDNMDIIIKSDKVQKLDWHGIVYVKK</sequence>
<keyword evidence="1" id="KW-0732">Signal</keyword>
<dbReference type="AlphaFoldDB" id="A0A9D1RJF9"/>
<accession>A0A9D1RJF9</accession>
<feature type="signal peptide" evidence="1">
    <location>
        <begin position="1"/>
        <end position="20"/>
    </location>
</feature>
<feature type="chain" id="PRO_5039328241" evidence="1">
    <location>
        <begin position="21"/>
        <end position="143"/>
    </location>
</feature>
<gene>
    <name evidence="2" type="ORF">IAC47_05725</name>
</gene>
<proteinExistence type="predicted"/>
<name>A0A9D1RJF9_9BACT</name>
<evidence type="ECO:0000256" key="1">
    <source>
        <dbReference type="SAM" id="SignalP"/>
    </source>
</evidence>
<evidence type="ECO:0000313" key="2">
    <source>
        <dbReference type="EMBL" id="HIW87757.1"/>
    </source>
</evidence>
<reference evidence="2" key="1">
    <citation type="journal article" date="2021" name="PeerJ">
        <title>Extensive microbial diversity within the chicken gut microbiome revealed by metagenomics and culture.</title>
        <authorList>
            <person name="Gilroy R."/>
            <person name="Ravi A."/>
            <person name="Getino M."/>
            <person name="Pursley I."/>
            <person name="Horton D.L."/>
            <person name="Alikhan N.F."/>
            <person name="Baker D."/>
            <person name="Gharbi K."/>
            <person name="Hall N."/>
            <person name="Watson M."/>
            <person name="Adriaenssens E.M."/>
            <person name="Foster-Nyarko E."/>
            <person name="Jarju S."/>
            <person name="Secka A."/>
            <person name="Antonio M."/>
            <person name="Oren A."/>
            <person name="Chaudhuri R.R."/>
            <person name="La Ragione R."/>
            <person name="Hildebrand F."/>
            <person name="Pallen M.J."/>
        </authorList>
    </citation>
    <scope>NUCLEOTIDE SEQUENCE</scope>
    <source>
        <strain evidence="2">Gambia16-930</strain>
    </source>
</reference>
<comment type="caution">
    <text evidence="2">The sequence shown here is derived from an EMBL/GenBank/DDBJ whole genome shotgun (WGS) entry which is preliminary data.</text>
</comment>
<evidence type="ECO:0000313" key="3">
    <source>
        <dbReference type="Proteomes" id="UP000824267"/>
    </source>
</evidence>
<dbReference type="Proteomes" id="UP000824267">
    <property type="component" value="Unassembled WGS sequence"/>
</dbReference>
<protein>
    <submittedName>
        <fullName evidence="2">Uncharacterized protein</fullName>
    </submittedName>
</protein>
<reference evidence="2" key="2">
    <citation type="submission" date="2021-04" db="EMBL/GenBank/DDBJ databases">
        <authorList>
            <person name="Gilroy R."/>
        </authorList>
    </citation>
    <scope>NUCLEOTIDE SEQUENCE</scope>
    <source>
        <strain evidence="2">Gambia16-930</strain>
    </source>
</reference>
<dbReference type="EMBL" id="DXGG01000179">
    <property type="protein sequence ID" value="HIW87757.1"/>
    <property type="molecule type" value="Genomic_DNA"/>
</dbReference>